<comment type="similarity">
    <text evidence="1">Belongs to the RMD1/sif2 family.</text>
</comment>
<dbReference type="Pfam" id="PF02582">
    <property type="entry name" value="DUF155"/>
    <property type="match status" value="1"/>
</dbReference>
<name>A0A1E3P039_WICAA</name>
<dbReference type="InterPro" id="IPR003734">
    <property type="entry name" value="DUF155"/>
</dbReference>
<organism evidence="3 4">
    <name type="scientific">Wickerhamomyces anomalus (strain ATCC 58044 / CBS 1984 / NCYC 433 / NRRL Y-366-8)</name>
    <name type="common">Yeast</name>
    <name type="synonym">Hansenula anomala</name>
    <dbReference type="NCBI Taxonomy" id="683960"/>
    <lineage>
        <taxon>Eukaryota</taxon>
        <taxon>Fungi</taxon>
        <taxon>Dikarya</taxon>
        <taxon>Ascomycota</taxon>
        <taxon>Saccharomycotina</taxon>
        <taxon>Saccharomycetes</taxon>
        <taxon>Phaffomycetales</taxon>
        <taxon>Wickerhamomycetaceae</taxon>
        <taxon>Wickerhamomyces</taxon>
    </lineage>
</organism>
<dbReference type="Proteomes" id="UP000094112">
    <property type="component" value="Unassembled WGS sequence"/>
</dbReference>
<proteinExistence type="inferred from homology"/>
<gene>
    <name evidence="3" type="ORF">WICANDRAFT_17571</name>
</gene>
<evidence type="ECO:0000313" key="3">
    <source>
        <dbReference type="EMBL" id="ODQ58809.1"/>
    </source>
</evidence>
<feature type="domain" description="DUF155" evidence="2">
    <location>
        <begin position="16"/>
        <end position="192"/>
    </location>
</feature>
<feature type="non-terminal residue" evidence="3">
    <location>
        <position position="243"/>
    </location>
</feature>
<protein>
    <recommendedName>
        <fullName evidence="2">DUF155 domain-containing protein</fullName>
    </recommendedName>
</protein>
<dbReference type="RefSeq" id="XP_019038016.1">
    <property type="nucleotide sequence ID" value="XM_019180749.1"/>
</dbReference>
<dbReference type="AlphaFoldDB" id="A0A1E3P039"/>
<dbReference type="GO" id="GO:0005743">
    <property type="term" value="C:mitochondrial inner membrane"/>
    <property type="evidence" value="ECO:0007669"/>
    <property type="project" value="EnsemblFungi"/>
</dbReference>
<evidence type="ECO:0000259" key="2">
    <source>
        <dbReference type="Pfam" id="PF02582"/>
    </source>
</evidence>
<dbReference type="PANTHER" id="PTHR16255:SF1">
    <property type="entry name" value="REQUIRED FOR MEIOTIC NUCLEAR DIVISION PROTEIN 1 HOMOLOG"/>
    <property type="match status" value="1"/>
</dbReference>
<dbReference type="PANTHER" id="PTHR16255">
    <property type="entry name" value="REQUIRED FOR MEIOTIC NUCLEAR DIVISION PROTEIN 1 HOMOLOG"/>
    <property type="match status" value="1"/>
</dbReference>
<evidence type="ECO:0000313" key="4">
    <source>
        <dbReference type="Proteomes" id="UP000094112"/>
    </source>
</evidence>
<evidence type="ECO:0000256" key="1">
    <source>
        <dbReference type="ARBA" id="ARBA00008306"/>
    </source>
</evidence>
<dbReference type="OrthoDB" id="242766at2759"/>
<dbReference type="EMBL" id="KV454211">
    <property type="protein sequence ID" value="ODQ58809.1"/>
    <property type="molecule type" value="Genomic_DNA"/>
</dbReference>
<keyword evidence="4" id="KW-1185">Reference proteome</keyword>
<reference evidence="3 4" key="1">
    <citation type="journal article" date="2016" name="Proc. Natl. Acad. Sci. U.S.A.">
        <title>Comparative genomics of biotechnologically important yeasts.</title>
        <authorList>
            <person name="Riley R."/>
            <person name="Haridas S."/>
            <person name="Wolfe K.H."/>
            <person name="Lopes M.R."/>
            <person name="Hittinger C.T."/>
            <person name="Goeker M."/>
            <person name="Salamov A.A."/>
            <person name="Wisecaver J.H."/>
            <person name="Long T.M."/>
            <person name="Calvey C.H."/>
            <person name="Aerts A.L."/>
            <person name="Barry K.W."/>
            <person name="Choi C."/>
            <person name="Clum A."/>
            <person name="Coughlan A.Y."/>
            <person name="Deshpande S."/>
            <person name="Douglass A.P."/>
            <person name="Hanson S.J."/>
            <person name="Klenk H.-P."/>
            <person name="LaButti K.M."/>
            <person name="Lapidus A."/>
            <person name="Lindquist E.A."/>
            <person name="Lipzen A.M."/>
            <person name="Meier-Kolthoff J.P."/>
            <person name="Ohm R.A."/>
            <person name="Otillar R.P."/>
            <person name="Pangilinan J.L."/>
            <person name="Peng Y."/>
            <person name="Rokas A."/>
            <person name="Rosa C.A."/>
            <person name="Scheuner C."/>
            <person name="Sibirny A.A."/>
            <person name="Slot J.C."/>
            <person name="Stielow J.B."/>
            <person name="Sun H."/>
            <person name="Kurtzman C.P."/>
            <person name="Blackwell M."/>
            <person name="Grigoriev I.V."/>
            <person name="Jeffries T.W."/>
        </authorList>
    </citation>
    <scope>NUCLEOTIDE SEQUENCE [LARGE SCALE GENOMIC DNA]</scope>
    <source>
        <strain evidence="4">ATCC 58044 / CBS 1984 / NCYC 433 / NRRL Y-366-8</strain>
    </source>
</reference>
<accession>A0A1E3P039</accession>
<dbReference type="GeneID" id="30197995"/>
<dbReference type="InterPro" id="IPR051624">
    <property type="entry name" value="RMD1/Sad1-interacting"/>
</dbReference>
<dbReference type="GO" id="GO:0070131">
    <property type="term" value="P:positive regulation of mitochondrial translation"/>
    <property type="evidence" value="ECO:0007669"/>
    <property type="project" value="TreeGrafter"/>
</dbReference>
<sequence>IPNEILYFKYDKEHDVLILSNGSLVVWGLDESNVEKKILPLLKNYMVSLYPFPESEDMDYVETDQLESSSYLDEDTIVINSSDSEQQLLDKAAFSSGLSRSTRLAIIENALERHISQTRKMSEHLSMGKKLNLTEKELLKSTGRLFLLRGKLNLYSELIEIPDLYWSEPNLEKIYRQISNNLDISPRISILNKKLDYATDESRALMSTLNEEKSTRLEWIIIYLIMIEVCFEIFHFYERFTDA</sequence>
<feature type="non-terminal residue" evidence="3">
    <location>
        <position position="1"/>
    </location>
</feature>